<evidence type="ECO:0000313" key="3">
    <source>
        <dbReference type="EMBL" id="MBB5629603.1"/>
    </source>
</evidence>
<sequence>MTAEVVLTAYHVVKGAREVRARFTADRDHEVPAEMLWTVGDLTALRVPPEKDLPPVRYGLVERHATEIPCEALGFPWWKRREDVRDSAQVTGAILPRSNHYTNTLHVAVDRPPAENTENSPWEGMSGAALFVRDRLVGVIQKNHPREGAAHLTAELIDWERLTPEQRAQIGYAGEPPSVNPLPERKGHGYLAGAQDLLPAEGLRDRDRELKELADFCAGDEPYLWLQGPAWAGKSALVSSFVLNPPDGVRVAAFFVHRSRADADTFLRDMGGQLAAIAEVPGGALRLDGVLEDAARRCLGSGERLLLVVDGLDEDTNPYHSIASLLPRDPPEGVRVLVTGRPHPGIPTDVRDDHPLRHCRTRLLLPNAYAAHVRSEVEVQFVRSLEVADNDELLGAVAAAQGALTLDDLVTLTDSRRHEVSRRLRNPIFTRTADGYLYAHETLHRRAEEKLVEQVDQYRGLIHKWADRYREQGWPPGTPAYLLRSYGRLLTDRARLVDYALDRARHERMRDLVGGESAALGELTAAQQRLGGEPDPDLVTLTRLAVAREQLSRATAPPPVELPALWARLGDHERAERLAGSIVDADARPAALSAVAKAMAEAGDLGRAESVACSIDGMEQRGSAMGVVVQAMADQGEVSAAERLARSIEETAQRVRALAAVAEASRSADLLDETEQLVRSVVDPDEQARAMTAVVKAAAVCGDVARAEALVDRIPLMRQRVWALSHIMRALAGGERDRIPAVTERAVAAVQTIAGEHGHDRALGALVTAVACCGDVEGAADLAVELGRTSYSRAHALTALAATVSAAGDRELAVELAEAVPLIATRPNALCIVAREIARQGDRRWALELAGQAKALACDLNDKGRRARAMVAVAGVLGACADPEADTVIDSIESPYHRVQALVAVAGAVPDRDRARALAERAEELARPQAQAWPPQVLVPVAETLAAAGDWDRAEALARVTGDRDVRTRVLGDLVRLIAGRDPARAESVVRRRIQGAQNQARAMVWVAKGLAAQGELDRAEKLALSLPAPEPRARALAMVVEKIPDMDRAFDVARKIPHADRRDKARVDLIRLMAARGSLPRAEKLARRLSADHRANALLAVAAASDPATRHTLLEEAGKLAEQMRDEGRKARLVTALAKALVGAGRLREAKRLARGIPFPDLSADALRDVAVARASLGHVGDALSLVKEIEATAIRARAYVAVVTALAERGKVPAALRIAVKEIPTADHMAQALAVLVRAAPGGKDTVAEAARRAESLLVPQRITHPESQLRAFVDLLRAIVDSAGPSAARDLADRIEKLATEIEDADRQAQILVALSRIVEPARSRRLLARVLSGPAWTAALETLHATEPRALPLVADELLAGGGNRARPPAEADGTAGSPPRPRLGPPAAPDAMGV</sequence>
<evidence type="ECO:0000313" key="4">
    <source>
        <dbReference type="Proteomes" id="UP000588112"/>
    </source>
</evidence>
<evidence type="ECO:0000256" key="1">
    <source>
        <dbReference type="SAM" id="Coils"/>
    </source>
</evidence>
<dbReference type="InterPro" id="IPR011990">
    <property type="entry name" value="TPR-like_helical_dom_sf"/>
</dbReference>
<feature type="region of interest" description="Disordered" evidence="2">
    <location>
        <begin position="1365"/>
        <end position="1399"/>
    </location>
</feature>
<reference evidence="3 4" key="1">
    <citation type="submission" date="2020-08" db="EMBL/GenBank/DDBJ databases">
        <title>Sequencing the genomes of 1000 actinobacteria strains.</title>
        <authorList>
            <person name="Klenk H.-P."/>
        </authorList>
    </citation>
    <scope>NUCLEOTIDE SEQUENCE [LARGE SCALE GENOMIC DNA]</scope>
    <source>
        <strain evidence="3 4">DSM 45790</strain>
    </source>
</reference>
<accession>A0A7W9DSJ7</accession>
<dbReference type="PANTHER" id="PTHR47938">
    <property type="entry name" value="RESPIRATORY COMPLEX I CHAPERONE (CIA84), PUTATIVE (AFU_ORTHOLOGUE AFUA_2G06020)-RELATED"/>
    <property type="match status" value="1"/>
</dbReference>
<dbReference type="Proteomes" id="UP000588112">
    <property type="component" value="Unassembled WGS sequence"/>
</dbReference>
<dbReference type="Pfam" id="PF13365">
    <property type="entry name" value="Trypsin_2"/>
    <property type="match status" value="1"/>
</dbReference>
<organism evidence="3 4">
    <name type="scientific">Sphaerisporangium krabiense</name>
    <dbReference type="NCBI Taxonomy" id="763782"/>
    <lineage>
        <taxon>Bacteria</taxon>
        <taxon>Bacillati</taxon>
        <taxon>Actinomycetota</taxon>
        <taxon>Actinomycetes</taxon>
        <taxon>Streptosporangiales</taxon>
        <taxon>Streptosporangiaceae</taxon>
        <taxon>Sphaerisporangium</taxon>
    </lineage>
</organism>
<gene>
    <name evidence="3" type="ORF">BJ981_005302</name>
</gene>
<dbReference type="InterPro" id="IPR009003">
    <property type="entry name" value="Peptidase_S1_PA"/>
</dbReference>
<name>A0A7W9DSJ7_9ACTN</name>
<keyword evidence="4" id="KW-1185">Reference proteome</keyword>
<dbReference type="PANTHER" id="PTHR47938:SF35">
    <property type="entry name" value="PENTATRICOPEPTIDE REPEAT-CONTAINING PROTEIN 4, MITOCHONDRIAL-RELATED"/>
    <property type="match status" value="1"/>
</dbReference>
<comment type="caution">
    <text evidence="3">The sequence shown here is derived from an EMBL/GenBank/DDBJ whole genome shotgun (WGS) entry which is preliminary data.</text>
</comment>
<feature type="compositionally biased region" description="Pro residues" evidence="2">
    <location>
        <begin position="1383"/>
        <end position="1393"/>
    </location>
</feature>
<keyword evidence="1" id="KW-0175">Coiled coil</keyword>
<dbReference type="SUPFAM" id="SSF50494">
    <property type="entry name" value="Trypsin-like serine proteases"/>
    <property type="match status" value="1"/>
</dbReference>
<protein>
    <submittedName>
        <fullName evidence="3">Uncharacterized protein</fullName>
    </submittedName>
</protein>
<evidence type="ECO:0000256" key="2">
    <source>
        <dbReference type="SAM" id="MobiDB-lite"/>
    </source>
</evidence>
<dbReference type="EMBL" id="JACHBR010000001">
    <property type="protein sequence ID" value="MBB5629603.1"/>
    <property type="molecule type" value="Genomic_DNA"/>
</dbReference>
<dbReference type="Gene3D" id="1.25.40.10">
    <property type="entry name" value="Tetratricopeptide repeat domain"/>
    <property type="match status" value="4"/>
</dbReference>
<proteinExistence type="predicted"/>
<dbReference type="GO" id="GO:0003729">
    <property type="term" value="F:mRNA binding"/>
    <property type="evidence" value="ECO:0007669"/>
    <property type="project" value="TreeGrafter"/>
</dbReference>
<feature type="coiled-coil region" evidence="1">
    <location>
        <begin position="1291"/>
        <end position="1318"/>
    </location>
</feature>